<dbReference type="Proteomes" id="UP000887565">
    <property type="component" value="Unplaced"/>
</dbReference>
<accession>A0A915JAP0</accession>
<dbReference type="AlphaFoldDB" id="A0A915JAP0"/>
<sequence length="160" mass="18229">MARQLADMYSDKKNQSYFLFLKIFLKDFTVLNKILEKVVVPQHLPGVTDSNLKESHESKGSIFWIRTILKEKCFQCLVEAANQLQTRLPETLGALNLLSGLAQDAIMSSKSAKRLRFLAEKLGFFKNPGKLTLSKCSYLANLVMTKQCTPIREWRKNGTI</sequence>
<evidence type="ECO:0000313" key="2">
    <source>
        <dbReference type="WBParaSite" id="nRc.2.0.1.t23558-RA"/>
    </source>
</evidence>
<proteinExistence type="predicted"/>
<dbReference type="WBParaSite" id="nRc.2.0.1.t23558-RA">
    <property type="protein sequence ID" value="nRc.2.0.1.t23558-RA"/>
    <property type="gene ID" value="nRc.2.0.1.g23558"/>
</dbReference>
<evidence type="ECO:0000313" key="1">
    <source>
        <dbReference type="Proteomes" id="UP000887565"/>
    </source>
</evidence>
<name>A0A915JAP0_ROMCU</name>
<reference evidence="2" key="1">
    <citation type="submission" date="2022-11" db="UniProtKB">
        <authorList>
            <consortium name="WormBaseParasite"/>
        </authorList>
    </citation>
    <scope>IDENTIFICATION</scope>
</reference>
<keyword evidence="1" id="KW-1185">Reference proteome</keyword>
<organism evidence="1 2">
    <name type="scientific">Romanomermis culicivorax</name>
    <name type="common">Nematode worm</name>
    <dbReference type="NCBI Taxonomy" id="13658"/>
    <lineage>
        <taxon>Eukaryota</taxon>
        <taxon>Metazoa</taxon>
        <taxon>Ecdysozoa</taxon>
        <taxon>Nematoda</taxon>
        <taxon>Enoplea</taxon>
        <taxon>Dorylaimia</taxon>
        <taxon>Mermithida</taxon>
        <taxon>Mermithoidea</taxon>
        <taxon>Mermithidae</taxon>
        <taxon>Romanomermis</taxon>
    </lineage>
</organism>
<protein>
    <submittedName>
        <fullName evidence="2">Uncharacterized protein</fullName>
    </submittedName>
</protein>